<dbReference type="PROSITE" id="PS50932">
    <property type="entry name" value="HTH_LACI_2"/>
    <property type="match status" value="1"/>
</dbReference>
<dbReference type="Pfam" id="PF00356">
    <property type="entry name" value="LacI"/>
    <property type="match status" value="1"/>
</dbReference>
<dbReference type="Proteomes" id="UP000321386">
    <property type="component" value="Unassembled WGS sequence"/>
</dbReference>
<dbReference type="EMBL" id="BJUA01000003">
    <property type="protein sequence ID" value="GEK17047.1"/>
    <property type="molecule type" value="Genomic_DNA"/>
</dbReference>
<gene>
    <name evidence="5" type="ORF">CPE01_07800</name>
</gene>
<dbReference type="Gene3D" id="1.10.260.40">
    <property type="entry name" value="lambda repressor-like DNA-binding domains"/>
    <property type="match status" value="1"/>
</dbReference>
<proteinExistence type="predicted"/>
<evidence type="ECO:0000256" key="1">
    <source>
        <dbReference type="ARBA" id="ARBA00023015"/>
    </source>
</evidence>
<dbReference type="PANTHER" id="PTHR30146:SF138">
    <property type="entry name" value="TRANSCRIPTIONAL REGULATORY PROTEIN"/>
    <property type="match status" value="1"/>
</dbReference>
<protein>
    <submittedName>
        <fullName evidence="5">LacI family transcriptional regulator</fullName>
    </submittedName>
</protein>
<keyword evidence="1" id="KW-0805">Transcription regulation</keyword>
<dbReference type="SUPFAM" id="SSF47413">
    <property type="entry name" value="lambda repressor-like DNA-binding domains"/>
    <property type="match status" value="1"/>
</dbReference>
<dbReference type="InterPro" id="IPR000843">
    <property type="entry name" value="HTH_LacI"/>
</dbReference>
<dbReference type="CDD" id="cd06267">
    <property type="entry name" value="PBP1_LacI_sugar_binding-like"/>
    <property type="match status" value="1"/>
</dbReference>
<name>A0A510UQV6_9CELL</name>
<evidence type="ECO:0000256" key="3">
    <source>
        <dbReference type="ARBA" id="ARBA00023163"/>
    </source>
</evidence>
<evidence type="ECO:0000313" key="6">
    <source>
        <dbReference type="Proteomes" id="UP000321386"/>
    </source>
</evidence>
<dbReference type="SUPFAM" id="SSF53822">
    <property type="entry name" value="Periplasmic binding protein-like I"/>
    <property type="match status" value="1"/>
</dbReference>
<dbReference type="InterPro" id="IPR046335">
    <property type="entry name" value="LacI/GalR-like_sensor"/>
</dbReference>
<accession>A0A510UQV6</accession>
<reference evidence="5 6" key="1">
    <citation type="submission" date="2019-07" db="EMBL/GenBank/DDBJ databases">
        <title>Whole genome shotgun sequence of Cellulomonas persica NBRC 101101.</title>
        <authorList>
            <person name="Hosoyama A."/>
            <person name="Uohara A."/>
            <person name="Ohji S."/>
            <person name="Ichikawa N."/>
        </authorList>
    </citation>
    <scope>NUCLEOTIDE SEQUENCE [LARGE SCALE GENOMIC DNA]</scope>
    <source>
        <strain evidence="5 6">NBRC 101101</strain>
    </source>
</reference>
<dbReference type="AlphaFoldDB" id="A0A510UQV6"/>
<dbReference type="GO" id="GO:0003700">
    <property type="term" value="F:DNA-binding transcription factor activity"/>
    <property type="evidence" value="ECO:0007669"/>
    <property type="project" value="TreeGrafter"/>
</dbReference>
<dbReference type="InterPro" id="IPR028082">
    <property type="entry name" value="Peripla_BP_I"/>
</dbReference>
<keyword evidence="2" id="KW-0238">DNA-binding</keyword>
<dbReference type="Pfam" id="PF13377">
    <property type="entry name" value="Peripla_BP_3"/>
    <property type="match status" value="1"/>
</dbReference>
<evidence type="ECO:0000259" key="4">
    <source>
        <dbReference type="PROSITE" id="PS50932"/>
    </source>
</evidence>
<dbReference type="PANTHER" id="PTHR30146">
    <property type="entry name" value="LACI-RELATED TRANSCRIPTIONAL REPRESSOR"/>
    <property type="match status" value="1"/>
</dbReference>
<comment type="caution">
    <text evidence="5">The sequence shown here is derived from an EMBL/GenBank/DDBJ whole genome shotgun (WGS) entry which is preliminary data.</text>
</comment>
<keyword evidence="3" id="KW-0804">Transcription</keyword>
<organism evidence="5 6">
    <name type="scientific">Cellulomonas persica</name>
    <dbReference type="NCBI Taxonomy" id="76861"/>
    <lineage>
        <taxon>Bacteria</taxon>
        <taxon>Bacillati</taxon>
        <taxon>Actinomycetota</taxon>
        <taxon>Actinomycetes</taxon>
        <taxon>Micrococcales</taxon>
        <taxon>Cellulomonadaceae</taxon>
        <taxon>Cellulomonas</taxon>
    </lineage>
</organism>
<dbReference type="Gene3D" id="3.40.50.2300">
    <property type="match status" value="2"/>
</dbReference>
<dbReference type="GO" id="GO:0000976">
    <property type="term" value="F:transcription cis-regulatory region binding"/>
    <property type="evidence" value="ECO:0007669"/>
    <property type="project" value="TreeGrafter"/>
</dbReference>
<dbReference type="CDD" id="cd01392">
    <property type="entry name" value="HTH_LacI"/>
    <property type="match status" value="1"/>
</dbReference>
<evidence type="ECO:0000313" key="5">
    <source>
        <dbReference type="EMBL" id="GEK17047.1"/>
    </source>
</evidence>
<evidence type="ECO:0000256" key="2">
    <source>
        <dbReference type="ARBA" id="ARBA00023125"/>
    </source>
</evidence>
<keyword evidence="6" id="KW-1185">Reference proteome</keyword>
<feature type="domain" description="HTH lacI-type" evidence="4">
    <location>
        <begin position="21"/>
        <end position="75"/>
    </location>
</feature>
<dbReference type="InterPro" id="IPR010982">
    <property type="entry name" value="Lambda_DNA-bd_dom_sf"/>
</dbReference>
<dbReference type="SMART" id="SM00354">
    <property type="entry name" value="HTH_LACI"/>
    <property type="match status" value="1"/>
</dbReference>
<sequence>MARTDAPHVLARRHPMAERAATLRDVAERSGVAVSTASRALTKPGRVSEATAQRVLDAARELGYSASAAGRALSSGRTWTVALVVPDIANPFFFGVIRGTQSRLREGGYAHVLVDTEESVEAEERTLRSFRRSVDGVILAASRLDDESLVAWSADVPMVTLNRAFPALTCPSVVIDTPGGAVQALEHLTSLGHRRIAYAGGPRTSWSDGRRRAALTSAADRLGVEVVVLGPYAPQREAGSAAADAVVQSGVTAVLAFNDLLAFGILERLESRGVRVPDEVSVVGCDDVFGADLVRPSLTTVRAPLEKAGHHAADLLLASLDPVHPRIGAPVELPTHLVVRESSGPARS</sequence>